<proteinExistence type="predicted"/>
<dbReference type="InterPro" id="IPR035958">
    <property type="entry name" value="SecB-like_sf"/>
</dbReference>
<keyword evidence="2" id="KW-1185">Reference proteome</keyword>
<dbReference type="Gene3D" id="3.10.420.10">
    <property type="entry name" value="SecB-like"/>
    <property type="match status" value="1"/>
</dbReference>
<name>A0A0K6IVF6_9GAMM</name>
<organism evidence="1 2">
    <name type="scientific">Marinomonas fungiae</name>
    <dbReference type="NCBI Taxonomy" id="1137284"/>
    <lineage>
        <taxon>Bacteria</taxon>
        <taxon>Pseudomonadati</taxon>
        <taxon>Pseudomonadota</taxon>
        <taxon>Gammaproteobacteria</taxon>
        <taxon>Oceanospirillales</taxon>
        <taxon>Oceanospirillaceae</taxon>
        <taxon>Marinomonas</taxon>
    </lineage>
</organism>
<reference evidence="2" key="1">
    <citation type="submission" date="2015-08" db="EMBL/GenBank/DDBJ databases">
        <authorList>
            <person name="Varghese N."/>
        </authorList>
    </citation>
    <scope>NUCLEOTIDE SEQUENCE [LARGE SCALE GENOMIC DNA]</scope>
    <source>
        <strain evidence="2">JCM 18476</strain>
    </source>
</reference>
<dbReference type="STRING" id="1137284.GCA_001418205_03925"/>
<dbReference type="AlphaFoldDB" id="A0A0K6IVF6"/>
<dbReference type="SUPFAM" id="SSF54611">
    <property type="entry name" value="SecB-like"/>
    <property type="match status" value="1"/>
</dbReference>
<evidence type="ECO:0000313" key="2">
    <source>
        <dbReference type="Proteomes" id="UP000182769"/>
    </source>
</evidence>
<dbReference type="EMBL" id="CYHG01000034">
    <property type="protein sequence ID" value="CUB07075.1"/>
    <property type="molecule type" value="Genomic_DNA"/>
</dbReference>
<dbReference type="Proteomes" id="UP000182769">
    <property type="component" value="Unassembled WGS sequence"/>
</dbReference>
<dbReference type="RefSeq" id="WP_055464881.1">
    <property type="nucleotide sequence ID" value="NZ_CYHG01000034.1"/>
</dbReference>
<protein>
    <recommendedName>
        <fullName evidence="3">Preprotein translocase subunit SecB</fullName>
    </recommendedName>
</protein>
<sequence>MATKNSASLQKAIDNLSIQDVYLKSSQAECSEDFDPKRTEHTELLVQQMHTVRRGEVLQTNEDELILKVYVRLGTRWILPVEDDDPEVKAFVEADFIAEYSMAELLETEAVDEFSLKNASFHVWPYWREFLSSQCERLRLPRVVLPAVQFNR</sequence>
<evidence type="ECO:0000313" key="1">
    <source>
        <dbReference type="EMBL" id="CUB07075.1"/>
    </source>
</evidence>
<dbReference type="OrthoDB" id="6058761at2"/>
<evidence type="ECO:0008006" key="3">
    <source>
        <dbReference type="Google" id="ProtNLM"/>
    </source>
</evidence>
<accession>A0A0K6IVF6</accession>
<gene>
    <name evidence="1" type="ORF">Ga0061065_1344</name>
</gene>